<evidence type="ECO:0000256" key="1">
    <source>
        <dbReference type="SAM" id="Coils"/>
    </source>
</evidence>
<keyword evidence="1" id="KW-0175">Coiled coil</keyword>
<protein>
    <submittedName>
        <fullName evidence="3">Uncharacterized protein TCIL3000_10_5030</fullName>
    </submittedName>
</protein>
<dbReference type="AlphaFoldDB" id="G0UWH3"/>
<feature type="coiled-coil region" evidence="1">
    <location>
        <begin position="38"/>
        <end position="69"/>
    </location>
</feature>
<organism evidence="3">
    <name type="scientific">Trypanosoma congolense (strain IL3000)</name>
    <dbReference type="NCBI Taxonomy" id="1068625"/>
    <lineage>
        <taxon>Eukaryota</taxon>
        <taxon>Discoba</taxon>
        <taxon>Euglenozoa</taxon>
        <taxon>Kinetoplastea</taxon>
        <taxon>Metakinetoplastina</taxon>
        <taxon>Trypanosomatida</taxon>
        <taxon>Trypanosomatidae</taxon>
        <taxon>Trypanosoma</taxon>
        <taxon>Nannomonas</taxon>
    </lineage>
</organism>
<proteinExistence type="predicted"/>
<sequence>MLEIEGNSLLNTRPLTRGRTVTPLNCSHFASVDDSRSCEAMMEVCNELQEEVRSLHQQYKETIERAAAEDVSPDIVTGTLSRITALMDRKSEQIRLIKEAQRDLKNAGAVVSDATRSGIADRRRRSTPVGADKSTKRNLIVNELRSLVQRR</sequence>
<evidence type="ECO:0000313" key="3">
    <source>
        <dbReference type="EMBL" id="CCC93739.1"/>
    </source>
</evidence>
<accession>G0UWH3</accession>
<gene>
    <name evidence="3" type="ORF">TCIL3000_10_5030</name>
</gene>
<dbReference type="PANTHER" id="PTHR19336:SF9">
    <property type="entry name" value="SPINDLE POLE BODY PROTEIN PPC89"/>
    <property type="match status" value="1"/>
</dbReference>
<feature type="region of interest" description="Disordered" evidence="2">
    <location>
        <begin position="115"/>
        <end position="134"/>
    </location>
</feature>
<dbReference type="GO" id="GO:0008017">
    <property type="term" value="F:microtubule binding"/>
    <property type="evidence" value="ECO:0007669"/>
    <property type="project" value="TreeGrafter"/>
</dbReference>
<dbReference type="PANTHER" id="PTHR19336">
    <property type="entry name" value="UNCHARACTERIZED DUF1167"/>
    <property type="match status" value="1"/>
</dbReference>
<dbReference type="InterPro" id="IPR051756">
    <property type="entry name" value="Centrosomal_MT-associated"/>
</dbReference>
<dbReference type="VEuPathDB" id="TriTrypDB:TcIL3000_10_5030"/>
<dbReference type="EMBL" id="HE575323">
    <property type="protein sequence ID" value="CCC93739.1"/>
    <property type="molecule type" value="Genomic_DNA"/>
</dbReference>
<evidence type="ECO:0000256" key="2">
    <source>
        <dbReference type="SAM" id="MobiDB-lite"/>
    </source>
</evidence>
<reference evidence="3" key="1">
    <citation type="journal article" date="2012" name="Proc. Natl. Acad. Sci. U.S.A.">
        <title>Antigenic diversity is generated by distinct evolutionary mechanisms in African trypanosome species.</title>
        <authorList>
            <person name="Jackson A.P."/>
            <person name="Berry A."/>
            <person name="Aslett M."/>
            <person name="Allison H.C."/>
            <person name="Burton P."/>
            <person name="Vavrova-Anderson J."/>
            <person name="Brown R."/>
            <person name="Browne H."/>
            <person name="Corton N."/>
            <person name="Hauser H."/>
            <person name="Gamble J."/>
            <person name="Gilderthorp R."/>
            <person name="Marcello L."/>
            <person name="McQuillan J."/>
            <person name="Otto T.D."/>
            <person name="Quail M.A."/>
            <person name="Sanders M.J."/>
            <person name="van Tonder A."/>
            <person name="Ginger M.L."/>
            <person name="Field M.C."/>
            <person name="Barry J.D."/>
            <person name="Hertz-Fowler C."/>
            <person name="Berriman M."/>
        </authorList>
    </citation>
    <scope>NUCLEOTIDE SEQUENCE</scope>
    <source>
        <strain evidence="3">IL3000</strain>
    </source>
</reference>
<name>G0UWH3_TRYCI</name>